<protein>
    <submittedName>
        <fullName evidence="1">Uncharacterized protein</fullName>
    </submittedName>
</protein>
<dbReference type="EMBL" id="CAEY01001956">
    <property type="status" value="NOT_ANNOTATED_CDS"/>
    <property type="molecule type" value="Genomic_DNA"/>
</dbReference>
<dbReference type="EnsemblMetazoa" id="tetur08g05830.1">
    <property type="protein sequence ID" value="tetur08g05830.1"/>
    <property type="gene ID" value="tetur08g05830"/>
</dbReference>
<reference evidence="2" key="1">
    <citation type="submission" date="2011-08" db="EMBL/GenBank/DDBJ databases">
        <authorList>
            <person name="Rombauts S."/>
        </authorList>
    </citation>
    <scope>NUCLEOTIDE SEQUENCE</scope>
    <source>
        <strain evidence="2">London</strain>
    </source>
</reference>
<keyword evidence="2" id="KW-1185">Reference proteome</keyword>
<name>T1KBZ6_TETUR</name>
<evidence type="ECO:0000313" key="2">
    <source>
        <dbReference type="Proteomes" id="UP000015104"/>
    </source>
</evidence>
<sequence>MGIAALVKDCNELLNLQTFRSTSACSRWIRYFACSKAGIGTQGFETTVACLGPVMLKNYIHANYTFKILDGLCINEFFLEEGHYLNQMGNGQEPEPQNYFIYLAVELTPDQRPEELNFWRSMADS</sequence>
<dbReference type="AlphaFoldDB" id="T1KBZ6"/>
<evidence type="ECO:0000313" key="1">
    <source>
        <dbReference type="EnsemblMetazoa" id="tetur08g05830.1"/>
    </source>
</evidence>
<accession>T1KBZ6</accession>
<dbReference type="Proteomes" id="UP000015104">
    <property type="component" value="Unassembled WGS sequence"/>
</dbReference>
<reference evidence="1" key="2">
    <citation type="submission" date="2015-06" db="UniProtKB">
        <authorList>
            <consortium name="EnsemblMetazoa"/>
        </authorList>
    </citation>
    <scope>IDENTIFICATION</scope>
</reference>
<organism evidence="1 2">
    <name type="scientific">Tetranychus urticae</name>
    <name type="common">Two-spotted spider mite</name>
    <dbReference type="NCBI Taxonomy" id="32264"/>
    <lineage>
        <taxon>Eukaryota</taxon>
        <taxon>Metazoa</taxon>
        <taxon>Ecdysozoa</taxon>
        <taxon>Arthropoda</taxon>
        <taxon>Chelicerata</taxon>
        <taxon>Arachnida</taxon>
        <taxon>Acari</taxon>
        <taxon>Acariformes</taxon>
        <taxon>Trombidiformes</taxon>
        <taxon>Prostigmata</taxon>
        <taxon>Eleutherengona</taxon>
        <taxon>Raphignathae</taxon>
        <taxon>Tetranychoidea</taxon>
        <taxon>Tetranychidae</taxon>
        <taxon>Tetranychus</taxon>
    </lineage>
</organism>
<dbReference type="HOGENOM" id="CLU_1995511_0_0_1"/>
<proteinExistence type="predicted"/>